<evidence type="ECO:0000256" key="1">
    <source>
        <dbReference type="SAM" id="MobiDB-lite"/>
    </source>
</evidence>
<dbReference type="Gene3D" id="3.40.50.300">
    <property type="entry name" value="P-loop containing nucleotide triphosphate hydrolases"/>
    <property type="match status" value="1"/>
</dbReference>
<dbReference type="AlphaFoldDB" id="A0A1C6R7L6"/>
<reference evidence="2 3" key="1">
    <citation type="submission" date="2016-06" db="EMBL/GenBank/DDBJ databases">
        <authorList>
            <person name="Kjaerup R.B."/>
            <person name="Dalgaard T.S."/>
            <person name="Juul-Madsen H.R."/>
        </authorList>
    </citation>
    <scope>NUCLEOTIDE SEQUENCE [LARGE SCALE GENOMIC DNA]</scope>
    <source>
        <strain evidence="2 3">DSM 43818</strain>
    </source>
</reference>
<keyword evidence="3" id="KW-1185">Reference proteome</keyword>
<dbReference type="STRING" id="145857.GA0070616_0108"/>
<dbReference type="CDD" id="cd00882">
    <property type="entry name" value="Ras_like_GTPase"/>
    <property type="match status" value="1"/>
</dbReference>
<dbReference type="InterPro" id="IPR027417">
    <property type="entry name" value="P-loop_NTPase"/>
</dbReference>
<dbReference type="SUPFAM" id="SSF52540">
    <property type="entry name" value="P-loop containing nucleoside triphosphate hydrolases"/>
    <property type="match status" value="1"/>
</dbReference>
<evidence type="ECO:0000313" key="2">
    <source>
        <dbReference type="EMBL" id="SCL13042.1"/>
    </source>
</evidence>
<sequence length="212" mass="22681">MDRDTGANDGRASVITVLVAGGPGVGKTCFLRAASHGYAMLAGDPGSVWEIGYATLPSGVRVALRTTPDQRRWWWMWDQLTACAVGAVVLVDATRLPTSYPVLDYFDARHLPYVVAINRPLGGARNRHEIREALGVAAQVPVLTCDATEPASVLAILHHLVTPARAGHRPHVMPPASPLRARSHLIASEPSGHDSRPLPPETHPSTKGLPLP</sequence>
<name>A0A1C6R7L6_9ACTN</name>
<accession>A0A1C6R7L6</accession>
<dbReference type="EMBL" id="FMHT01000002">
    <property type="protein sequence ID" value="SCL13042.1"/>
    <property type="molecule type" value="Genomic_DNA"/>
</dbReference>
<dbReference type="Proteomes" id="UP000199699">
    <property type="component" value="Unassembled WGS sequence"/>
</dbReference>
<protein>
    <recommendedName>
        <fullName evidence="4">Signal recognition particle receptor subunit beta, a GTPase</fullName>
    </recommendedName>
</protein>
<evidence type="ECO:0000313" key="3">
    <source>
        <dbReference type="Proteomes" id="UP000199699"/>
    </source>
</evidence>
<dbReference type="PANTHER" id="PTHR42708:SF1">
    <property type="entry name" value="GLIDING MOTILITY PROTEIN MGLA"/>
    <property type="match status" value="1"/>
</dbReference>
<dbReference type="InterPro" id="IPR052705">
    <property type="entry name" value="Gliding_Motility_GTPase"/>
</dbReference>
<evidence type="ECO:0008006" key="4">
    <source>
        <dbReference type="Google" id="ProtNLM"/>
    </source>
</evidence>
<gene>
    <name evidence="2" type="ORF">GA0070616_0108</name>
</gene>
<organism evidence="2 3">
    <name type="scientific">Micromonospora nigra</name>
    <dbReference type="NCBI Taxonomy" id="145857"/>
    <lineage>
        <taxon>Bacteria</taxon>
        <taxon>Bacillati</taxon>
        <taxon>Actinomycetota</taxon>
        <taxon>Actinomycetes</taxon>
        <taxon>Micromonosporales</taxon>
        <taxon>Micromonosporaceae</taxon>
        <taxon>Micromonospora</taxon>
    </lineage>
</organism>
<dbReference type="PANTHER" id="PTHR42708">
    <property type="entry name" value="ATP/GTP-BINDING PROTEIN-RELATED"/>
    <property type="match status" value="1"/>
</dbReference>
<feature type="region of interest" description="Disordered" evidence="1">
    <location>
        <begin position="187"/>
        <end position="212"/>
    </location>
</feature>
<proteinExistence type="predicted"/>